<evidence type="ECO:0000313" key="1">
    <source>
        <dbReference type="EnsemblMetazoa" id="G15511.1:cds"/>
    </source>
</evidence>
<protein>
    <submittedName>
        <fullName evidence="1">Uncharacterized protein</fullName>
    </submittedName>
</protein>
<evidence type="ECO:0000313" key="2">
    <source>
        <dbReference type="Proteomes" id="UP000005408"/>
    </source>
</evidence>
<dbReference type="AlphaFoldDB" id="A0A8W8ITJ5"/>
<name>A0A8W8ITJ5_MAGGI</name>
<dbReference type="Proteomes" id="UP000005408">
    <property type="component" value="Unassembled WGS sequence"/>
</dbReference>
<organism evidence="1 2">
    <name type="scientific">Magallana gigas</name>
    <name type="common">Pacific oyster</name>
    <name type="synonym">Crassostrea gigas</name>
    <dbReference type="NCBI Taxonomy" id="29159"/>
    <lineage>
        <taxon>Eukaryota</taxon>
        <taxon>Metazoa</taxon>
        <taxon>Spiralia</taxon>
        <taxon>Lophotrochozoa</taxon>
        <taxon>Mollusca</taxon>
        <taxon>Bivalvia</taxon>
        <taxon>Autobranchia</taxon>
        <taxon>Pteriomorphia</taxon>
        <taxon>Ostreida</taxon>
        <taxon>Ostreoidea</taxon>
        <taxon>Ostreidae</taxon>
        <taxon>Magallana</taxon>
    </lineage>
</organism>
<reference evidence="1" key="1">
    <citation type="submission" date="2022-08" db="UniProtKB">
        <authorList>
            <consortium name="EnsemblMetazoa"/>
        </authorList>
    </citation>
    <scope>IDENTIFICATION</scope>
    <source>
        <strain evidence="1">05x7-T-G4-1.051#20</strain>
    </source>
</reference>
<proteinExistence type="predicted"/>
<accession>A0A8W8ITJ5</accession>
<keyword evidence="2" id="KW-1185">Reference proteome</keyword>
<sequence>MFPFPCQQGRAFLRSRRCPPKGNSSTFSDKMIELYYTGIPSGDFTIECMVYKQNFGPHGVLGTRAFVNTTGEILKANFKCATVKLNQFIFYILKNYDQRMTTDEQMMLTTDFGRLHAPLRP</sequence>
<dbReference type="EnsemblMetazoa" id="G15511.1">
    <property type="protein sequence ID" value="G15511.1:cds"/>
    <property type="gene ID" value="G15511"/>
</dbReference>